<gene>
    <name evidence="2" type="ORF">NDU88_003138</name>
</gene>
<comment type="caution">
    <text evidence="2">The sequence shown here is derived from an EMBL/GenBank/DDBJ whole genome shotgun (WGS) entry which is preliminary data.</text>
</comment>
<feature type="region of interest" description="Disordered" evidence="1">
    <location>
        <begin position="122"/>
        <end position="172"/>
    </location>
</feature>
<organism evidence="2 3">
    <name type="scientific">Pleurodeles waltl</name>
    <name type="common">Iberian ribbed newt</name>
    <dbReference type="NCBI Taxonomy" id="8319"/>
    <lineage>
        <taxon>Eukaryota</taxon>
        <taxon>Metazoa</taxon>
        <taxon>Chordata</taxon>
        <taxon>Craniata</taxon>
        <taxon>Vertebrata</taxon>
        <taxon>Euteleostomi</taxon>
        <taxon>Amphibia</taxon>
        <taxon>Batrachia</taxon>
        <taxon>Caudata</taxon>
        <taxon>Salamandroidea</taxon>
        <taxon>Salamandridae</taxon>
        <taxon>Pleurodelinae</taxon>
        <taxon>Pleurodeles</taxon>
    </lineage>
</organism>
<reference evidence="2" key="1">
    <citation type="journal article" date="2022" name="bioRxiv">
        <title>Sequencing and chromosome-scale assembly of the giantPleurodeles waltlgenome.</title>
        <authorList>
            <person name="Brown T."/>
            <person name="Elewa A."/>
            <person name="Iarovenko S."/>
            <person name="Subramanian E."/>
            <person name="Araus A.J."/>
            <person name="Petzold A."/>
            <person name="Susuki M."/>
            <person name="Suzuki K.-i.T."/>
            <person name="Hayashi T."/>
            <person name="Toyoda A."/>
            <person name="Oliveira C."/>
            <person name="Osipova E."/>
            <person name="Leigh N.D."/>
            <person name="Simon A."/>
            <person name="Yun M.H."/>
        </authorList>
    </citation>
    <scope>NUCLEOTIDE SEQUENCE</scope>
    <source>
        <strain evidence="2">20211129_DDA</strain>
        <tissue evidence="2">Liver</tissue>
    </source>
</reference>
<sequence length="249" mass="25472">MAAGPLPHATPFAPAPPLLLGPLRPRTHLQLGEVQTIRCSNQLPSAGQMRHHQLVGRPGRPTVHLLFFGKGPVPGSTGTQMGPVAVSRALRADAYRASQPPPIGTRQAGLALLSSLLPPGGRTSVFADSSPSPRGRSAAVGAPPPRPPPPPQSHRACVKHRTPGPHNSLPWPTRFLSGSARSAQVAAPHAGARGVASVPADILAAVSAQSSASVRSSPRSTPGSQSVREPAGVVWDAQQNGAVKASSDG</sequence>
<feature type="compositionally biased region" description="Low complexity" evidence="1">
    <location>
        <begin position="207"/>
        <end position="220"/>
    </location>
</feature>
<protein>
    <submittedName>
        <fullName evidence="2">Uncharacterized protein</fullName>
    </submittedName>
</protein>
<feature type="region of interest" description="Disordered" evidence="1">
    <location>
        <begin position="207"/>
        <end position="249"/>
    </location>
</feature>
<feature type="compositionally biased region" description="Pro residues" evidence="1">
    <location>
        <begin position="142"/>
        <end position="152"/>
    </location>
</feature>
<dbReference type="EMBL" id="JANPWB010000009">
    <property type="protein sequence ID" value="KAJ1150344.1"/>
    <property type="molecule type" value="Genomic_DNA"/>
</dbReference>
<evidence type="ECO:0000313" key="3">
    <source>
        <dbReference type="Proteomes" id="UP001066276"/>
    </source>
</evidence>
<proteinExistence type="predicted"/>
<evidence type="ECO:0000256" key="1">
    <source>
        <dbReference type="SAM" id="MobiDB-lite"/>
    </source>
</evidence>
<dbReference type="AlphaFoldDB" id="A0AAV7RC17"/>
<accession>A0AAV7RC17</accession>
<dbReference type="Proteomes" id="UP001066276">
    <property type="component" value="Chromosome 5"/>
</dbReference>
<evidence type="ECO:0000313" key="2">
    <source>
        <dbReference type="EMBL" id="KAJ1150344.1"/>
    </source>
</evidence>
<keyword evidence="3" id="KW-1185">Reference proteome</keyword>
<name>A0AAV7RC17_PLEWA</name>